<keyword evidence="3" id="KW-0255">Endonuclease</keyword>
<feature type="domain" description="Helix-hairpin-helix DNA-binding motif class 1" evidence="2">
    <location>
        <begin position="1"/>
        <end position="17"/>
    </location>
</feature>
<keyword evidence="3" id="KW-0540">Nuclease</keyword>
<feature type="domain" description="Helix-hairpin-helix DNA-binding motif class 1" evidence="2">
    <location>
        <begin position="126"/>
        <end position="145"/>
    </location>
</feature>
<dbReference type="OrthoDB" id="6237065at2759"/>
<dbReference type="PANTHER" id="PTHR21180:SF32">
    <property type="entry name" value="ENDONUCLEASE_EXONUCLEASE_PHOSPHATASE FAMILY DOMAIN-CONTAINING PROTEIN 1"/>
    <property type="match status" value="1"/>
</dbReference>
<evidence type="ECO:0000259" key="2">
    <source>
        <dbReference type="SMART" id="SM00278"/>
    </source>
</evidence>
<keyword evidence="4" id="KW-1185">Reference proteome</keyword>
<dbReference type="PANTHER" id="PTHR21180">
    <property type="entry name" value="ENDONUCLEASE/EXONUCLEASE/PHOSPHATASE FAMILY DOMAIN-CONTAINING PROTEIN 1"/>
    <property type="match status" value="1"/>
</dbReference>
<proteinExistence type="predicted"/>
<name>A0A812BPH8_ACAPH</name>
<accession>A0A812BPH8</accession>
<evidence type="ECO:0000256" key="1">
    <source>
        <dbReference type="SAM" id="MobiDB-lite"/>
    </source>
</evidence>
<comment type="caution">
    <text evidence="3">The sequence shown here is derived from an EMBL/GenBank/DDBJ whole genome shotgun (WGS) entry which is preliminary data.</text>
</comment>
<reference evidence="3" key="1">
    <citation type="submission" date="2021-01" db="EMBL/GenBank/DDBJ databases">
        <authorList>
            <person name="Li R."/>
            <person name="Bekaert M."/>
        </authorList>
    </citation>
    <scope>NUCLEOTIDE SEQUENCE</scope>
    <source>
        <strain evidence="3">Farmed</strain>
    </source>
</reference>
<feature type="region of interest" description="Disordered" evidence="1">
    <location>
        <begin position="52"/>
        <end position="84"/>
    </location>
</feature>
<evidence type="ECO:0000313" key="3">
    <source>
        <dbReference type="EMBL" id="CAE1236836.1"/>
    </source>
</evidence>
<dbReference type="InterPro" id="IPR003583">
    <property type="entry name" value="Hlx-hairpin-Hlx_DNA-bd_motif"/>
</dbReference>
<feature type="compositionally biased region" description="Polar residues" evidence="1">
    <location>
        <begin position="68"/>
        <end position="84"/>
    </location>
</feature>
<dbReference type="InterPro" id="IPR051675">
    <property type="entry name" value="Endo/Exo/Phosphatase_dom_1"/>
</dbReference>
<dbReference type="Proteomes" id="UP000597762">
    <property type="component" value="Unassembled WGS sequence"/>
</dbReference>
<dbReference type="SUPFAM" id="SSF47781">
    <property type="entry name" value="RuvA domain 2-like"/>
    <property type="match status" value="2"/>
</dbReference>
<dbReference type="GO" id="GO:0004527">
    <property type="term" value="F:exonuclease activity"/>
    <property type="evidence" value="ECO:0007669"/>
    <property type="project" value="UniProtKB-KW"/>
</dbReference>
<dbReference type="GO" id="GO:0003677">
    <property type="term" value="F:DNA binding"/>
    <property type="evidence" value="ECO:0007669"/>
    <property type="project" value="InterPro"/>
</dbReference>
<keyword evidence="3" id="KW-0269">Exonuclease</keyword>
<dbReference type="AlphaFoldDB" id="A0A812BPH8"/>
<keyword evidence="3" id="KW-0378">Hydrolase</keyword>
<organism evidence="3 4">
    <name type="scientific">Acanthosepion pharaonis</name>
    <name type="common">Pharaoh cuttlefish</name>
    <name type="synonym">Sepia pharaonis</name>
    <dbReference type="NCBI Taxonomy" id="158019"/>
    <lineage>
        <taxon>Eukaryota</taxon>
        <taxon>Metazoa</taxon>
        <taxon>Spiralia</taxon>
        <taxon>Lophotrochozoa</taxon>
        <taxon>Mollusca</taxon>
        <taxon>Cephalopoda</taxon>
        <taxon>Coleoidea</taxon>
        <taxon>Decapodiformes</taxon>
        <taxon>Sepiida</taxon>
        <taxon>Sepiina</taxon>
        <taxon>Sepiidae</taxon>
        <taxon>Acanthosepion</taxon>
    </lineage>
</organism>
<feature type="compositionally biased region" description="Low complexity" evidence="1">
    <location>
        <begin position="54"/>
        <end position="67"/>
    </location>
</feature>
<dbReference type="SMART" id="SM00278">
    <property type="entry name" value="HhH1"/>
    <property type="match status" value="3"/>
</dbReference>
<feature type="region of interest" description="Disordered" evidence="1">
    <location>
        <begin position="168"/>
        <end position="188"/>
    </location>
</feature>
<dbReference type="Pfam" id="PF12836">
    <property type="entry name" value="HHH_3"/>
    <property type="match status" value="2"/>
</dbReference>
<dbReference type="Gene3D" id="1.10.150.320">
    <property type="entry name" value="Photosystem II 12 kDa extrinsic protein"/>
    <property type="match status" value="2"/>
</dbReference>
<evidence type="ECO:0000313" key="4">
    <source>
        <dbReference type="Proteomes" id="UP000597762"/>
    </source>
</evidence>
<dbReference type="GO" id="GO:0006281">
    <property type="term" value="P:DNA repair"/>
    <property type="evidence" value="ECO:0007669"/>
    <property type="project" value="InterPro"/>
</dbReference>
<dbReference type="InterPro" id="IPR010994">
    <property type="entry name" value="RuvA_2-like"/>
</dbReference>
<dbReference type="EMBL" id="CAHIKZ030000748">
    <property type="protein sequence ID" value="CAE1236836.1"/>
    <property type="molecule type" value="Genomic_DNA"/>
</dbReference>
<protein>
    <submittedName>
        <fullName evidence="3">Endonuclease/exonuclease/phosphatase family domain-containing protein 1</fullName>
    </submittedName>
</protein>
<feature type="domain" description="Helix-hairpin-helix DNA-binding motif class 1" evidence="2">
    <location>
        <begin position="96"/>
        <end position="115"/>
    </location>
</feature>
<dbReference type="GO" id="GO:0005886">
    <property type="term" value="C:plasma membrane"/>
    <property type="evidence" value="ECO:0007669"/>
    <property type="project" value="TreeGrafter"/>
</dbReference>
<dbReference type="GO" id="GO:0004519">
    <property type="term" value="F:endonuclease activity"/>
    <property type="evidence" value="ECO:0007669"/>
    <property type="project" value="UniProtKB-KW"/>
</dbReference>
<sequence>MTLPGINRNTAQNIIEYRCRIGGFKKVEDLALVSGVGAAKLGVMRPEICVSQKRSSSSRGSSPGSSRQDVNLNERSMRRSNSNAQLRINVNSANVFQLMKVKGVGQLIAENIVAHRDKKGPFKSLDELSKVKGIGAGLLGAIRHHLTLSDIDVSSATISTIANHSLSSTPKQLQNANGHLPNVGQTEKEDNVELSAKLNNSFEDLLELLGPLARKSIRPKVQPFNFKRNNTPAIRIATWNLDGCSADKIFNPGVRDVICMTVLENGLGLIAVQEIADIEALEKVRKTCPPSFFHYLQV</sequence>
<feature type="compositionally biased region" description="Polar residues" evidence="1">
    <location>
        <begin position="168"/>
        <end position="177"/>
    </location>
</feature>
<gene>
    <name evidence="3" type="ORF">SPHA_20433</name>
</gene>